<name>B0MY39_9BACT</name>
<dbReference type="HOGENOM" id="CLU_2731025_0_0_10"/>
<organism evidence="1 2">
    <name type="scientific">Alistipes putredinis DSM 17216</name>
    <dbReference type="NCBI Taxonomy" id="445970"/>
    <lineage>
        <taxon>Bacteria</taxon>
        <taxon>Pseudomonadati</taxon>
        <taxon>Bacteroidota</taxon>
        <taxon>Bacteroidia</taxon>
        <taxon>Bacteroidales</taxon>
        <taxon>Rikenellaceae</taxon>
        <taxon>Alistipes</taxon>
    </lineage>
</organism>
<comment type="caution">
    <text evidence="1">The sequence shown here is derived from an EMBL/GenBank/DDBJ whole genome shotgun (WGS) entry which is preliminary data.</text>
</comment>
<protein>
    <submittedName>
        <fullName evidence="1">Uncharacterized protein</fullName>
    </submittedName>
</protein>
<accession>B0MY39</accession>
<gene>
    <name evidence="1" type="ORF">ALIPUT_02157</name>
</gene>
<reference evidence="1" key="1">
    <citation type="submission" date="2007-10" db="EMBL/GenBank/DDBJ databases">
        <authorList>
            <person name="Fulton L."/>
            <person name="Clifton S."/>
            <person name="Fulton B."/>
            <person name="Xu J."/>
            <person name="Minx P."/>
            <person name="Pepin K.H."/>
            <person name="Johnson M."/>
            <person name="Thiruvilangam P."/>
            <person name="Bhonagiri V."/>
            <person name="Nash W.E."/>
            <person name="Mardis E.R."/>
            <person name="Wilson R.K."/>
        </authorList>
    </citation>
    <scope>NUCLEOTIDE SEQUENCE [LARGE SCALE GENOMIC DNA]</scope>
    <source>
        <strain evidence="1">DSM 17216</strain>
    </source>
</reference>
<evidence type="ECO:0000313" key="1">
    <source>
        <dbReference type="EMBL" id="EDS02627.1"/>
    </source>
</evidence>
<sequence length="71" mass="7809">MHGKLFFAGSLAGVRNGVGCGRDRCGFAASPLRQEGWADFRGVHPVRVRGVVRLRSARMKDGRRAIRWADG</sequence>
<keyword evidence="2" id="KW-1185">Reference proteome</keyword>
<reference evidence="1" key="2">
    <citation type="submission" date="2013-09" db="EMBL/GenBank/DDBJ databases">
        <title>Draft genome sequence of Alistipes putredinis (DSM 17216).</title>
        <authorList>
            <person name="Sudarsanam P."/>
            <person name="Ley R."/>
            <person name="Guruge J."/>
            <person name="Turnbaugh P.J."/>
            <person name="Mahowald M."/>
            <person name="Liep D."/>
            <person name="Gordon J."/>
        </authorList>
    </citation>
    <scope>NUCLEOTIDE SEQUENCE</scope>
    <source>
        <strain evidence="1">DSM 17216</strain>
    </source>
</reference>
<dbReference type="Proteomes" id="UP000005819">
    <property type="component" value="Unassembled WGS sequence"/>
</dbReference>
<evidence type="ECO:0000313" key="2">
    <source>
        <dbReference type="Proteomes" id="UP000005819"/>
    </source>
</evidence>
<dbReference type="AlphaFoldDB" id="B0MY39"/>
<proteinExistence type="predicted"/>
<dbReference type="EMBL" id="ABFK02000020">
    <property type="protein sequence ID" value="EDS02627.1"/>
    <property type="molecule type" value="Genomic_DNA"/>
</dbReference>